<keyword evidence="2 6" id="KW-0031">Aminopeptidase</keyword>
<feature type="binding site" evidence="6">
    <location>
        <position position="95"/>
    </location>
    <ligand>
        <name>a divalent metal cation</name>
        <dbReference type="ChEBI" id="CHEBI:60240"/>
        <label>1</label>
    </ligand>
</feature>
<dbReference type="GO" id="GO:0046872">
    <property type="term" value="F:metal ion binding"/>
    <property type="evidence" value="ECO:0007669"/>
    <property type="project" value="UniProtKB-UniRule"/>
</dbReference>
<evidence type="ECO:0000256" key="3">
    <source>
        <dbReference type="ARBA" id="ARBA00022670"/>
    </source>
</evidence>
<dbReference type="EMBL" id="DVLF01000178">
    <property type="protein sequence ID" value="HIT50517.1"/>
    <property type="molecule type" value="Genomic_DNA"/>
</dbReference>
<dbReference type="GO" id="GO:0006508">
    <property type="term" value="P:proteolysis"/>
    <property type="evidence" value="ECO:0007669"/>
    <property type="project" value="UniProtKB-KW"/>
</dbReference>
<dbReference type="PRINTS" id="PR00599">
    <property type="entry name" value="MAPEPTIDASE"/>
</dbReference>
<dbReference type="PANTHER" id="PTHR43330">
    <property type="entry name" value="METHIONINE AMINOPEPTIDASE"/>
    <property type="match status" value="1"/>
</dbReference>
<dbReference type="InterPro" id="IPR000994">
    <property type="entry name" value="Pept_M24"/>
</dbReference>
<dbReference type="GO" id="GO:0070006">
    <property type="term" value="F:metalloaminopeptidase activity"/>
    <property type="evidence" value="ECO:0007669"/>
    <property type="project" value="UniProtKB-UniRule"/>
</dbReference>
<dbReference type="Gene3D" id="3.90.230.10">
    <property type="entry name" value="Creatinase/methionine aminopeptidase superfamily"/>
    <property type="match status" value="1"/>
</dbReference>
<feature type="domain" description="Peptidase M24" evidence="8">
    <location>
        <begin position="12"/>
        <end position="239"/>
    </location>
</feature>
<evidence type="ECO:0000256" key="1">
    <source>
        <dbReference type="ARBA" id="ARBA00002521"/>
    </source>
</evidence>
<dbReference type="GO" id="GO:0004239">
    <property type="term" value="F:initiator methionyl aminopeptidase activity"/>
    <property type="evidence" value="ECO:0007669"/>
    <property type="project" value="UniProtKB-UniRule"/>
</dbReference>
<gene>
    <name evidence="6 9" type="primary">map</name>
    <name evidence="9" type="ORF">IAD46_05760</name>
</gene>
<dbReference type="AlphaFoldDB" id="A0A9D1GRE8"/>
<dbReference type="InterPro" id="IPR002467">
    <property type="entry name" value="Pept_M24A_MAP1"/>
</dbReference>
<organism evidence="9 10">
    <name type="scientific">Candidatus Pelethenecus faecipullorum</name>
    <dbReference type="NCBI Taxonomy" id="2840900"/>
    <lineage>
        <taxon>Bacteria</taxon>
        <taxon>Bacillati</taxon>
        <taxon>Mycoplasmatota</taxon>
        <taxon>Mollicutes</taxon>
        <taxon>Candidatus Pelethenecus</taxon>
    </lineage>
</organism>
<keyword evidence="5 6" id="KW-0378">Hydrolase</keyword>
<feature type="binding site" evidence="6">
    <location>
        <position position="169"/>
    </location>
    <ligand>
        <name>a divalent metal cation</name>
        <dbReference type="ChEBI" id="CHEBI:60240"/>
        <label>2</label>
        <note>catalytic</note>
    </ligand>
</feature>
<dbReference type="NCBIfam" id="TIGR00500">
    <property type="entry name" value="met_pdase_I"/>
    <property type="match status" value="1"/>
</dbReference>
<evidence type="ECO:0000313" key="9">
    <source>
        <dbReference type="EMBL" id="HIT50517.1"/>
    </source>
</evidence>
<feature type="binding site" evidence="6">
    <location>
        <position position="106"/>
    </location>
    <ligand>
        <name>a divalent metal cation</name>
        <dbReference type="ChEBI" id="CHEBI:60240"/>
        <label>2</label>
        <note>catalytic</note>
    </ligand>
</feature>
<accession>A0A9D1GRE8</accession>
<dbReference type="Pfam" id="PF00557">
    <property type="entry name" value="Peptidase_M24"/>
    <property type="match status" value="1"/>
</dbReference>
<comment type="subunit">
    <text evidence="6">Monomer.</text>
</comment>
<feature type="binding site" evidence="6">
    <location>
        <position position="176"/>
    </location>
    <ligand>
        <name>substrate</name>
    </ligand>
</feature>
<feature type="binding site" evidence="6">
    <location>
        <position position="233"/>
    </location>
    <ligand>
        <name>a divalent metal cation</name>
        <dbReference type="ChEBI" id="CHEBI:60240"/>
        <label>1</label>
    </ligand>
</feature>
<dbReference type="PANTHER" id="PTHR43330:SF27">
    <property type="entry name" value="METHIONINE AMINOPEPTIDASE"/>
    <property type="match status" value="1"/>
</dbReference>
<comment type="similarity">
    <text evidence="6">Belongs to the peptidase M24A family. Methionine aminopeptidase type 1 subfamily.</text>
</comment>
<comment type="function">
    <text evidence="1 6">Removes the N-terminal methionine from nascent proteins. The N-terminal methionine is often cleaved when the second residue in the primary sequence is small and uncharged (Met-Ala-, Cys, Gly, Pro, Ser, Thr, or Val). Requires deformylation of the N(alpha)-formylated initiator methionine before it can be hydrolyzed.</text>
</comment>
<feature type="binding site" evidence="6">
    <location>
        <position position="202"/>
    </location>
    <ligand>
        <name>a divalent metal cation</name>
        <dbReference type="ChEBI" id="CHEBI:60240"/>
        <label>2</label>
        <note>catalytic</note>
    </ligand>
</feature>
<evidence type="ECO:0000256" key="5">
    <source>
        <dbReference type="ARBA" id="ARBA00022801"/>
    </source>
</evidence>
<evidence type="ECO:0000256" key="2">
    <source>
        <dbReference type="ARBA" id="ARBA00022438"/>
    </source>
</evidence>
<proteinExistence type="inferred from homology"/>
<feature type="binding site" evidence="6">
    <location>
        <position position="77"/>
    </location>
    <ligand>
        <name>substrate</name>
    </ligand>
</feature>
<dbReference type="PROSITE" id="PS00680">
    <property type="entry name" value="MAP_1"/>
    <property type="match status" value="1"/>
</dbReference>
<reference evidence="9" key="2">
    <citation type="journal article" date="2021" name="PeerJ">
        <title>Extensive microbial diversity within the chicken gut microbiome revealed by metagenomics and culture.</title>
        <authorList>
            <person name="Gilroy R."/>
            <person name="Ravi A."/>
            <person name="Getino M."/>
            <person name="Pursley I."/>
            <person name="Horton D.L."/>
            <person name="Alikhan N.F."/>
            <person name="Baker D."/>
            <person name="Gharbi K."/>
            <person name="Hall N."/>
            <person name="Watson M."/>
            <person name="Adriaenssens E.M."/>
            <person name="Foster-Nyarko E."/>
            <person name="Jarju S."/>
            <person name="Secka A."/>
            <person name="Antonio M."/>
            <person name="Oren A."/>
            <person name="Chaudhuri R.R."/>
            <person name="La Ragione R."/>
            <person name="Hildebrand F."/>
            <person name="Pallen M.J."/>
        </authorList>
    </citation>
    <scope>NUCLEOTIDE SEQUENCE</scope>
    <source>
        <strain evidence="9">ChiW17-6978</strain>
    </source>
</reference>
<reference evidence="9" key="1">
    <citation type="submission" date="2020-10" db="EMBL/GenBank/DDBJ databases">
        <authorList>
            <person name="Gilroy R."/>
        </authorList>
    </citation>
    <scope>NUCLEOTIDE SEQUENCE</scope>
    <source>
        <strain evidence="9">ChiW17-6978</strain>
    </source>
</reference>
<dbReference type="CDD" id="cd01086">
    <property type="entry name" value="MetAP1"/>
    <property type="match status" value="1"/>
</dbReference>
<evidence type="ECO:0000256" key="4">
    <source>
        <dbReference type="ARBA" id="ARBA00022723"/>
    </source>
</evidence>
<dbReference type="EC" id="3.4.11.18" evidence="6 7"/>
<dbReference type="InterPro" id="IPR036005">
    <property type="entry name" value="Creatinase/aminopeptidase-like"/>
</dbReference>
<comment type="cofactor">
    <cofactor evidence="6">
        <name>Co(2+)</name>
        <dbReference type="ChEBI" id="CHEBI:48828"/>
    </cofactor>
    <cofactor evidence="6">
        <name>Zn(2+)</name>
        <dbReference type="ChEBI" id="CHEBI:29105"/>
    </cofactor>
    <cofactor evidence="6">
        <name>Mn(2+)</name>
        <dbReference type="ChEBI" id="CHEBI:29035"/>
    </cofactor>
    <cofactor evidence="6">
        <name>Fe(2+)</name>
        <dbReference type="ChEBI" id="CHEBI:29033"/>
    </cofactor>
    <text evidence="6">Binds 2 divalent metal cations per subunit. Has a high-affinity and a low affinity metal-binding site. The true nature of the physiological cofactor is under debate. The enzyme is active with cobalt, zinc, manganese or divalent iron ions. Most likely, methionine aminopeptidases function as mononuclear Fe(2+)-metalloproteases under physiological conditions, and the catalytically relevant metal-binding site has been assigned to the histidine-containing high-affinity site.</text>
</comment>
<keyword evidence="4 6" id="KW-0479">Metal-binding</keyword>
<dbReference type="InterPro" id="IPR001714">
    <property type="entry name" value="Pept_M24_MAP"/>
</dbReference>
<feature type="binding site" evidence="6">
    <location>
        <position position="106"/>
    </location>
    <ligand>
        <name>a divalent metal cation</name>
        <dbReference type="ChEBI" id="CHEBI:60240"/>
        <label>1</label>
    </ligand>
</feature>
<dbReference type="HAMAP" id="MF_01974">
    <property type="entry name" value="MetAP_1"/>
    <property type="match status" value="1"/>
</dbReference>
<dbReference type="GO" id="GO:0005829">
    <property type="term" value="C:cytosol"/>
    <property type="evidence" value="ECO:0007669"/>
    <property type="project" value="TreeGrafter"/>
</dbReference>
<feature type="binding site" evidence="6">
    <location>
        <position position="233"/>
    </location>
    <ligand>
        <name>a divalent metal cation</name>
        <dbReference type="ChEBI" id="CHEBI:60240"/>
        <label>2</label>
        <note>catalytic</note>
    </ligand>
</feature>
<evidence type="ECO:0000256" key="6">
    <source>
        <dbReference type="HAMAP-Rule" id="MF_01974"/>
    </source>
</evidence>
<protein>
    <recommendedName>
        <fullName evidence="6 7">Methionine aminopeptidase</fullName>
        <shortName evidence="6">MAP</shortName>
        <shortName evidence="6">MetAP</shortName>
        <ecNumber evidence="6 7">3.4.11.18</ecNumber>
    </recommendedName>
    <alternativeName>
        <fullName evidence="6">Peptidase M</fullName>
    </alternativeName>
</protein>
<comment type="caution">
    <text evidence="9">The sequence shown here is derived from an EMBL/GenBank/DDBJ whole genome shotgun (WGS) entry which is preliminary data.</text>
</comment>
<comment type="catalytic activity">
    <reaction evidence="6 7">
        <text>Release of N-terminal amino acids, preferentially methionine, from peptides and arylamides.</text>
        <dbReference type="EC" id="3.4.11.18"/>
    </reaction>
</comment>
<keyword evidence="3 6" id="KW-0645">Protease</keyword>
<evidence type="ECO:0000259" key="8">
    <source>
        <dbReference type="Pfam" id="PF00557"/>
    </source>
</evidence>
<sequence>MIEIKSEREIALLKEAGRIVALCHEEMKKAIRPGISTWELDQICEKIIREHGATPSFKGYGGFPSAVCASVNEVVVHGFPSKKCILKSGDIIAIDIGACYKGYHGDSAWSYAVGTISEADRKLLEVTHDALYEGLKQVREGAHLGDVSAAIGSYVDSFGYGIVEEFTGHGVGRNIHEDPPIFNFGVPGTGPILKEGMVLAIEPMVNAGTKKVRILKDGWTTVTMDHSKSAHFEHTIVVRKNGYEILTSL</sequence>
<dbReference type="SUPFAM" id="SSF55920">
    <property type="entry name" value="Creatinase/aminopeptidase"/>
    <property type="match status" value="1"/>
</dbReference>
<name>A0A9D1GRE8_9MOLU</name>
<dbReference type="Proteomes" id="UP000886758">
    <property type="component" value="Unassembled WGS sequence"/>
</dbReference>
<evidence type="ECO:0000313" key="10">
    <source>
        <dbReference type="Proteomes" id="UP000886758"/>
    </source>
</evidence>
<evidence type="ECO:0000256" key="7">
    <source>
        <dbReference type="RuleBase" id="RU003653"/>
    </source>
</evidence>